<dbReference type="NCBIfam" id="TIGR02383">
    <property type="entry name" value="Hfq"/>
    <property type="match status" value="1"/>
</dbReference>
<feature type="region of interest" description="Disordered" evidence="4">
    <location>
        <begin position="1"/>
        <end position="23"/>
    </location>
</feature>
<dbReference type="CDD" id="cd01716">
    <property type="entry name" value="Hfq"/>
    <property type="match status" value="1"/>
</dbReference>
<evidence type="ECO:0000256" key="1">
    <source>
        <dbReference type="ARBA" id="ARBA00022884"/>
    </source>
</evidence>
<feature type="compositionally biased region" description="Polar residues" evidence="4">
    <location>
        <begin position="14"/>
        <end position="23"/>
    </location>
</feature>
<dbReference type="Proteomes" id="UP000245125">
    <property type="component" value="Unassembled WGS sequence"/>
</dbReference>
<dbReference type="NCBIfam" id="NF001602">
    <property type="entry name" value="PRK00395.1"/>
    <property type="match status" value="1"/>
</dbReference>
<evidence type="ECO:0000256" key="2">
    <source>
        <dbReference type="ARBA" id="ARBA00023016"/>
    </source>
</evidence>
<evidence type="ECO:0000313" key="6">
    <source>
        <dbReference type="EMBL" id="SPQ00989.1"/>
    </source>
</evidence>
<accession>A0A2U3QHY7</accession>
<organism evidence="6 7">
    <name type="scientific">Candidatus Sulfobium mesophilum</name>
    <dbReference type="NCBI Taxonomy" id="2016548"/>
    <lineage>
        <taxon>Bacteria</taxon>
        <taxon>Pseudomonadati</taxon>
        <taxon>Nitrospirota</taxon>
        <taxon>Nitrospiria</taxon>
        <taxon>Nitrospirales</taxon>
        <taxon>Nitrospiraceae</taxon>
        <taxon>Candidatus Sulfobium</taxon>
    </lineage>
</organism>
<sequence length="91" mass="10541">MKEKTEKDRGVEGMTNSKSQSLQDNYLNQLRKDKIPVIVYLTNGVRLKGVVKAFDNFVILLKESTQQLIYKHAVSTIVPERDIDTRFENQQ</sequence>
<dbReference type="PANTHER" id="PTHR34772">
    <property type="entry name" value="RNA-BINDING PROTEIN HFQ"/>
    <property type="match status" value="1"/>
</dbReference>
<dbReference type="GO" id="GO:0005829">
    <property type="term" value="C:cytosol"/>
    <property type="evidence" value="ECO:0007669"/>
    <property type="project" value="TreeGrafter"/>
</dbReference>
<dbReference type="InterPro" id="IPR010920">
    <property type="entry name" value="LSM_dom_sf"/>
</dbReference>
<evidence type="ECO:0000256" key="4">
    <source>
        <dbReference type="SAM" id="MobiDB-lite"/>
    </source>
</evidence>
<proteinExistence type="inferred from homology"/>
<dbReference type="EMBL" id="OUUY01000086">
    <property type="protein sequence ID" value="SPQ00989.1"/>
    <property type="molecule type" value="Genomic_DNA"/>
</dbReference>
<dbReference type="PROSITE" id="PS52002">
    <property type="entry name" value="SM"/>
    <property type="match status" value="1"/>
</dbReference>
<gene>
    <name evidence="3" type="primary">hfq</name>
    <name evidence="6" type="ORF">NBG4_40029</name>
</gene>
<dbReference type="InterPro" id="IPR005001">
    <property type="entry name" value="Hfq"/>
</dbReference>
<dbReference type="Pfam" id="PF17209">
    <property type="entry name" value="Hfq"/>
    <property type="match status" value="1"/>
</dbReference>
<feature type="compositionally biased region" description="Basic and acidic residues" evidence="4">
    <location>
        <begin position="1"/>
        <end position="11"/>
    </location>
</feature>
<reference evidence="7" key="1">
    <citation type="submission" date="2018-03" db="EMBL/GenBank/DDBJ databases">
        <authorList>
            <person name="Zecchin S."/>
        </authorList>
    </citation>
    <scope>NUCLEOTIDE SEQUENCE [LARGE SCALE GENOMIC DNA]</scope>
</reference>
<feature type="domain" description="Sm" evidence="5">
    <location>
        <begin position="24"/>
        <end position="83"/>
    </location>
</feature>
<comment type="function">
    <text evidence="3">RNA chaperone that binds small regulatory RNA (sRNAs) and mRNAs to facilitate mRNA translational regulation in response to envelope stress, environmental stress and changes in metabolite concentrations. Also binds with high specificity to tRNAs.</text>
</comment>
<comment type="similarity">
    <text evidence="3">Belongs to the Hfq family.</text>
</comment>
<keyword evidence="2 3" id="KW-0346">Stress response</keyword>
<protein>
    <recommendedName>
        <fullName evidence="3">RNA-binding protein Hfq</fullName>
    </recommendedName>
</protein>
<dbReference type="HAMAP" id="MF_00436">
    <property type="entry name" value="Hfq"/>
    <property type="match status" value="1"/>
</dbReference>
<dbReference type="SUPFAM" id="SSF50182">
    <property type="entry name" value="Sm-like ribonucleoproteins"/>
    <property type="match status" value="1"/>
</dbReference>
<dbReference type="Gene3D" id="2.30.30.100">
    <property type="match status" value="1"/>
</dbReference>
<dbReference type="GO" id="GO:0006355">
    <property type="term" value="P:regulation of DNA-templated transcription"/>
    <property type="evidence" value="ECO:0007669"/>
    <property type="project" value="InterPro"/>
</dbReference>
<evidence type="ECO:0000259" key="5">
    <source>
        <dbReference type="PROSITE" id="PS52002"/>
    </source>
</evidence>
<keyword evidence="7" id="KW-1185">Reference proteome</keyword>
<dbReference type="InterPro" id="IPR047575">
    <property type="entry name" value="Sm"/>
</dbReference>
<comment type="subunit">
    <text evidence="3">Homohexamer.</text>
</comment>
<evidence type="ECO:0000256" key="3">
    <source>
        <dbReference type="HAMAP-Rule" id="MF_00436"/>
    </source>
</evidence>
<dbReference type="AlphaFoldDB" id="A0A2U3QHY7"/>
<dbReference type="GO" id="GO:0043487">
    <property type="term" value="P:regulation of RNA stability"/>
    <property type="evidence" value="ECO:0007669"/>
    <property type="project" value="TreeGrafter"/>
</dbReference>
<dbReference type="PANTHER" id="PTHR34772:SF1">
    <property type="entry name" value="RNA-BINDING PROTEIN HFQ"/>
    <property type="match status" value="1"/>
</dbReference>
<evidence type="ECO:0000313" key="7">
    <source>
        <dbReference type="Proteomes" id="UP000245125"/>
    </source>
</evidence>
<keyword evidence="1 3" id="KW-0694">RNA-binding</keyword>
<dbReference type="GO" id="GO:0003723">
    <property type="term" value="F:RNA binding"/>
    <property type="evidence" value="ECO:0007669"/>
    <property type="project" value="UniProtKB-UniRule"/>
</dbReference>
<dbReference type="GO" id="GO:0045974">
    <property type="term" value="P:regulation of translation, ncRNA-mediated"/>
    <property type="evidence" value="ECO:0007669"/>
    <property type="project" value="TreeGrafter"/>
</dbReference>
<name>A0A2U3QHY7_9BACT</name>